<keyword evidence="2" id="KW-1185">Reference proteome</keyword>
<reference evidence="1" key="1">
    <citation type="submission" date="2021-06" db="EMBL/GenBank/DDBJ databases">
        <title>Parelaphostrongylus tenuis whole genome reference sequence.</title>
        <authorList>
            <person name="Garwood T.J."/>
            <person name="Larsen P.A."/>
            <person name="Fountain-Jones N.M."/>
            <person name="Garbe J.R."/>
            <person name="Macchietto M.G."/>
            <person name="Kania S.A."/>
            <person name="Gerhold R.W."/>
            <person name="Richards J.E."/>
            <person name="Wolf T.M."/>
        </authorList>
    </citation>
    <scope>NUCLEOTIDE SEQUENCE</scope>
    <source>
        <strain evidence="1">MNPRO001-30</strain>
        <tissue evidence="1">Meninges</tissue>
    </source>
</reference>
<dbReference type="AlphaFoldDB" id="A0AAD5MGK1"/>
<gene>
    <name evidence="1" type="ORF">KIN20_002287</name>
</gene>
<proteinExistence type="predicted"/>
<comment type="caution">
    <text evidence="1">The sequence shown here is derived from an EMBL/GenBank/DDBJ whole genome shotgun (WGS) entry which is preliminary data.</text>
</comment>
<protein>
    <submittedName>
        <fullName evidence="1">Uncharacterized protein</fullName>
    </submittedName>
</protein>
<name>A0AAD5MGK1_PARTN</name>
<dbReference type="EMBL" id="JAHQIW010000297">
    <property type="protein sequence ID" value="KAJ1347266.1"/>
    <property type="molecule type" value="Genomic_DNA"/>
</dbReference>
<accession>A0AAD5MGK1</accession>
<evidence type="ECO:0000313" key="1">
    <source>
        <dbReference type="EMBL" id="KAJ1347266.1"/>
    </source>
</evidence>
<dbReference type="Proteomes" id="UP001196413">
    <property type="component" value="Unassembled WGS sequence"/>
</dbReference>
<evidence type="ECO:0000313" key="2">
    <source>
        <dbReference type="Proteomes" id="UP001196413"/>
    </source>
</evidence>
<organism evidence="1 2">
    <name type="scientific">Parelaphostrongylus tenuis</name>
    <name type="common">Meningeal worm</name>
    <dbReference type="NCBI Taxonomy" id="148309"/>
    <lineage>
        <taxon>Eukaryota</taxon>
        <taxon>Metazoa</taxon>
        <taxon>Ecdysozoa</taxon>
        <taxon>Nematoda</taxon>
        <taxon>Chromadorea</taxon>
        <taxon>Rhabditida</taxon>
        <taxon>Rhabditina</taxon>
        <taxon>Rhabditomorpha</taxon>
        <taxon>Strongyloidea</taxon>
        <taxon>Metastrongylidae</taxon>
        <taxon>Parelaphostrongylus</taxon>
    </lineage>
</organism>
<sequence length="55" mass="6513">MTDKEETSGGEQDDVSFLRTRHTIIAITRRESDKHWEVIEPRQTHAQNRPTFMDD</sequence>